<feature type="domain" description="GST N-terminal" evidence="1">
    <location>
        <begin position="1"/>
        <end position="83"/>
    </location>
</feature>
<comment type="caution">
    <text evidence="3">The sequence shown here is derived from an EMBL/GenBank/DDBJ whole genome shotgun (WGS) entry which is preliminary data.</text>
</comment>
<name>A0ABS2JTL7_9GAMM</name>
<organism evidence="3 4">
    <name type="scientific">Dyella kyungheensis</name>
    <dbReference type="NCBI Taxonomy" id="1242174"/>
    <lineage>
        <taxon>Bacteria</taxon>
        <taxon>Pseudomonadati</taxon>
        <taxon>Pseudomonadota</taxon>
        <taxon>Gammaproteobacteria</taxon>
        <taxon>Lysobacterales</taxon>
        <taxon>Rhodanobacteraceae</taxon>
        <taxon>Dyella</taxon>
    </lineage>
</organism>
<sequence length="225" mass="25609">MSLTLYMHPLAAYCHKALIALYENDTPFHPHVVDLMDEASRTAFYKLWPIGKFPVLNDNARGCLVPESSIIIEYLAQHYPGKTALIPTDADDAREVRFRDRFYDHYVSEPMQKVITDRLRPKAESDTLGVAQARDKLRTALDLIEREFERDAGNRPWAAGAHFSMADCAAAPGLFFINLSILPLDDAHPHTAAYLLRLMQRPSFARVLREAQPYMHMVPRETVDA</sequence>
<dbReference type="InterPro" id="IPR010987">
    <property type="entry name" value="Glutathione-S-Trfase_C-like"/>
</dbReference>
<protein>
    <submittedName>
        <fullName evidence="3">Glutathione S-transferase family protein</fullName>
    </submittedName>
</protein>
<dbReference type="Gene3D" id="3.40.30.10">
    <property type="entry name" value="Glutaredoxin"/>
    <property type="match status" value="1"/>
</dbReference>
<reference evidence="3 4" key="1">
    <citation type="submission" date="2020-10" db="EMBL/GenBank/DDBJ databases">
        <title>Phylogeny of dyella-like bacteria.</title>
        <authorList>
            <person name="Fu J."/>
        </authorList>
    </citation>
    <scope>NUCLEOTIDE SEQUENCE [LARGE SCALE GENOMIC DNA]</scope>
    <source>
        <strain evidence="3 4">THG-B117</strain>
    </source>
</reference>
<dbReference type="Gene3D" id="1.20.1050.10">
    <property type="match status" value="1"/>
</dbReference>
<dbReference type="PROSITE" id="PS51354">
    <property type="entry name" value="GLUTAREDOXIN_2"/>
    <property type="match status" value="1"/>
</dbReference>
<accession>A0ABS2JTL7</accession>
<dbReference type="SUPFAM" id="SSF52833">
    <property type="entry name" value="Thioredoxin-like"/>
    <property type="match status" value="1"/>
</dbReference>
<dbReference type="PROSITE" id="PS50404">
    <property type="entry name" value="GST_NTER"/>
    <property type="match status" value="1"/>
</dbReference>
<dbReference type="Pfam" id="PF13417">
    <property type="entry name" value="GST_N_3"/>
    <property type="match status" value="1"/>
</dbReference>
<dbReference type="InterPro" id="IPR036282">
    <property type="entry name" value="Glutathione-S-Trfase_C_sf"/>
</dbReference>
<dbReference type="InterPro" id="IPR004045">
    <property type="entry name" value="Glutathione_S-Trfase_N"/>
</dbReference>
<proteinExistence type="predicted"/>
<dbReference type="CDD" id="cd00299">
    <property type="entry name" value="GST_C_family"/>
    <property type="match status" value="1"/>
</dbReference>
<keyword evidence="4" id="KW-1185">Reference proteome</keyword>
<dbReference type="PROSITE" id="PS50405">
    <property type="entry name" value="GST_CTER"/>
    <property type="match status" value="1"/>
</dbReference>
<dbReference type="Pfam" id="PF13410">
    <property type="entry name" value="GST_C_2"/>
    <property type="match status" value="1"/>
</dbReference>
<evidence type="ECO:0000259" key="2">
    <source>
        <dbReference type="PROSITE" id="PS50405"/>
    </source>
</evidence>
<evidence type="ECO:0000259" key="1">
    <source>
        <dbReference type="PROSITE" id="PS50404"/>
    </source>
</evidence>
<dbReference type="EMBL" id="JADIKC010000006">
    <property type="protein sequence ID" value="MBM7122354.1"/>
    <property type="molecule type" value="Genomic_DNA"/>
</dbReference>
<feature type="domain" description="GST C-terminal" evidence="2">
    <location>
        <begin position="93"/>
        <end position="217"/>
    </location>
</feature>
<dbReference type="PANTHER" id="PTHR44051:SF8">
    <property type="entry name" value="GLUTATHIONE S-TRANSFERASE GSTA"/>
    <property type="match status" value="1"/>
</dbReference>
<gene>
    <name evidence="3" type="ORF">ISP20_14395</name>
</gene>
<dbReference type="CDD" id="cd00570">
    <property type="entry name" value="GST_N_family"/>
    <property type="match status" value="1"/>
</dbReference>
<dbReference type="Proteomes" id="UP001430065">
    <property type="component" value="Unassembled WGS sequence"/>
</dbReference>
<dbReference type="PANTHER" id="PTHR44051">
    <property type="entry name" value="GLUTATHIONE S-TRANSFERASE-RELATED"/>
    <property type="match status" value="1"/>
</dbReference>
<dbReference type="SFLD" id="SFLDS00019">
    <property type="entry name" value="Glutathione_Transferase_(cytos"/>
    <property type="match status" value="1"/>
</dbReference>
<dbReference type="InterPro" id="IPR040079">
    <property type="entry name" value="Glutathione_S-Trfase"/>
</dbReference>
<dbReference type="SUPFAM" id="SSF47616">
    <property type="entry name" value="GST C-terminal domain-like"/>
    <property type="match status" value="1"/>
</dbReference>
<evidence type="ECO:0000313" key="3">
    <source>
        <dbReference type="EMBL" id="MBM7122354.1"/>
    </source>
</evidence>
<dbReference type="RefSeq" id="WP_204636805.1">
    <property type="nucleotide sequence ID" value="NZ_JADIKC010000006.1"/>
</dbReference>
<evidence type="ECO:0000313" key="4">
    <source>
        <dbReference type="Proteomes" id="UP001430065"/>
    </source>
</evidence>
<dbReference type="SFLD" id="SFLDG00358">
    <property type="entry name" value="Main_(cytGST)"/>
    <property type="match status" value="1"/>
</dbReference>
<dbReference type="InterPro" id="IPR036249">
    <property type="entry name" value="Thioredoxin-like_sf"/>
</dbReference>